<keyword evidence="2 6" id="KW-0812">Transmembrane</keyword>
<reference evidence="7 8" key="1">
    <citation type="journal article" date="2019" name="BMC Genomics">
        <title>New insights from Opisthorchis felineus genome: update on genomics of the epidemiologically important liver flukes.</title>
        <authorList>
            <person name="Ershov N.I."/>
            <person name="Mordvinov V.A."/>
            <person name="Prokhortchouk E.B."/>
            <person name="Pakharukova M.Y."/>
            <person name="Gunbin K.V."/>
            <person name="Ustyantsev K."/>
            <person name="Genaev M.A."/>
            <person name="Blinov A.G."/>
            <person name="Mazur A."/>
            <person name="Boulygina E."/>
            <person name="Tsygankova S."/>
            <person name="Khrameeva E."/>
            <person name="Chekanov N."/>
            <person name="Fan G."/>
            <person name="Xiao A."/>
            <person name="Zhang H."/>
            <person name="Xu X."/>
            <person name="Yang H."/>
            <person name="Solovyev V."/>
            <person name="Lee S.M."/>
            <person name="Liu X."/>
            <person name="Afonnikov D.A."/>
            <person name="Skryabin K.G."/>
        </authorList>
    </citation>
    <scope>NUCLEOTIDE SEQUENCE [LARGE SCALE GENOMIC DNA]</scope>
    <source>
        <strain evidence="7">AK-0245</strain>
        <tissue evidence="7">Whole organism</tissue>
    </source>
</reference>
<feature type="transmembrane region" description="Helical" evidence="6">
    <location>
        <begin position="237"/>
        <end position="259"/>
    </location>
</feature>
<dbReference type="Proteomes" id="UP000308267">
    <property type="component" value="Unassembled WGS sequence"/>
</dbReference>
<evidence type="ECO:0000256" key="4">
    <source>
        <dbReference type="ARBA" id="ARBA00023136"/>
    </source>
</evidence>
<keyword evidence="3 6" id="KW-1133">Transmembrane helix</keyword>
<protein>
    <submittedName>
        <fullName evidence="7">Uncharacterized protein</fullName>
    </submittedName>
</protein>
<evidence type="ECO:0000256" key="5">
    <source>
        <dbReference type="SAM" id="MobiDB-lite"/>
    </source>
</evidence>
<dbReference type="InterPro" id="IPR019372">
    <property type="entry name" value="LHFPL"/>
</dbReference>
<feature type="compositionally biased region" description="Polar residues" evidence="5">
    <location>
        <begin position="343"/>
        <end position="359"/>
    </location>
</feature>
<accession>A0A4S2LEY1</accession>
<evidence type="ECO:0000313" key="7">
    <source>
        <dbReference type="EMBL" id="TGZ59239.1"/>
    </source>
</evidence>
<feature type="transmembrane region" description="Helical" evidence="6">
    <location>
        <begin position="36"/>
        <end position="61"/>
    </location>
</feature>
<gene>
    <name evidence="7" type="ORF">CRM22_009200</name>
</gene>
<evidence type="ECO:0000256" key="3">
    <source>
        <dbReference type="ARBA" id="ARBA00022989"/>
    </source>
</evidence>
<dbReference type="AlphaFoldDB" id="A0A4S2LEY1"/>
<proteinExistence type="predicted"/>
<evidence type="ECO:0000256" key="6">
    <source>
        <dbReference type="SAM" id="Phobius"/>
    </source>
</evidence>
<keyword evidence="8" id="KW-1185">Reference proteome</keyword>
<comment type="caution">
    <text evidence="7">The sequence shown here is derived from an EMBL/GenBank/DDBJ whole genome shotgun (WGS) entry which is preliminary data.</text>
</comment>
<dbReference type="EMBL" id="SJOL01008950">
    <property type="protein sequence ID" value="TGZ59239.1"/>
    <property type="molecule type" value="Genomic_DNA"/>
</dbReference>
<dbReference type="STRING" id="147828.A0A4S2LEY1"/>
<dbReference type="GO" id="GO:0016020">
    <property type="term" value="C:membrane"/>
    <property type="evidence" value="ECO:0007669"/>
    <property type="project" value="UniProtKB-SubCell"/>
</dbReference>
<evidence type="ECO:0000256" key="1">
    <source>
        <dbReference type="ARBA" id="ARBA00004141"/>
    </source>
</evidence>
<name>A0A4S2LEY1_OPIFE</name>
<organism evidence="7 8">
    <name type="scientific">Opisthorchis felineus</name>
    <dbReference type="NCBI Taxonomy" id="147828"/>
    <lineage>
        <taxon>Eukaryota</taxon>
        <taxon>Metazoa</taxon>
        <taxon>Spiralia</taxon>
        <taxon>Lophotrochozoa</taxon>
        <taxon>Platyhelminthes</taxon>
        <taxon>Trematoda</taxon>
        <taxon>Digenea</taxon>
        <taxon>Opisthorchiida</taxon>
        <taxon>Opisthorchiata</taxon>
        <taxon>Opisthorchiidae</taxon>
        <taxon>Opisthorchis</taxon>
    </lineage>
</organism>
<comment type="subcellular location">
    <subcellularLocation>
        <location evidence="1">Membrane</location>
        <topology evidence="1">Multi-pass membrane protein</topology>
    </subcellularLocation>
</comment>
<dbReference type="PANTHER" id="PTHR12489">
    <property type="entry name" value="LIPOMA HMGIC FUSION PARTNER-LIKE PROTEIN"/>
    <property type="match status" value="1"/>
</dbReference>
<feature type="transmembrane region" description="Helical" evidence="6">
    <location>
        <begin position="148"/>
        <end position="179"/>
    </location>
</feature>
<dbReference type="Pfam" id="PF10242">
    <property type="entry name" value="L_HMGIC_fpl"/>
    <property type="match status" value="1"/>
</dbReference>
<evidence type="ECO:0000256" key="2">
    <source>
        <dbReference type="ARBA" id="ARBA00022692"/>
    </source>
</evidence>
<sequence length="384" mass="42164">MTEAESCLQYEGKTTRHFTLVNSKTKLGGIAKMRKLWFLWSAIAWISTALCTAGCVLPYWLKGTIYTGINEQLAVAMGLQMTRLPSTLGLYRRCVYPVYTDKVNEPVSANQDAASKPGQYIQTTEQARLIRIRAGCGFYQFEQIPHTIWRAALMLLSLACVVLWFISFFLLFVGCYVGLLNYPTLTRACQALLLVSGSLVLACCVLYPLGWSDNPEVTQICGDRSSVFHLGRCQLGWAYLLTLLGGFSSILASALPSLCGQCLTSSHRRFGFCITPSDPTKNATGEMELSRKPQEYIYCSGSSGPNQTMAVHSNAFRWPGVINSFYAGVQQPVFVSPGPSPNKPTQSIKSHATNSSLMGSFTDVESKVPTDIKSPTVECSQKVS</sequence>
<feature type="region of interest" description="Disordered" evidence="5">
    <location>
        <begin position="336"/>
        <end position="384"/>
    </location>
</feature>
<evidence type="ECO:0000313" key="8">
    <source>
        <dbReference type="Proteomes" id="UP000308267"/>
    </source>
</evidence>
<keyword evidence="4 6" id="KW-0472">Membrane</keyword>
<dbReference type="PANTHER" id="PTHR12489:SF16">
    <property type="entry name" value="LHFPL TETRASPAN SUBFAMILY MEMBER 6 PROTEIN-RELATED"/>
    <property type="match status" value="1"/>
</dbReference>
<dbReference type="OrthoDB" id="5873721at2759"/>
<feature type="transmembrane region" description="Helical" evidence="6">
    <location>
        <begin position="191"/>
        <end position="209"/>
    </location>
</feature>